<dbReference type="EMBL" id="CACRXK020025622">
    <property type="protein sequence ID" value="CAB4039599.1"/>
    <property type="molecule type" value="Genomic_DNA"/>
</dbReference>
<dbReference type="SMART" id="SM00404">
    <property type="entry name" value="PTPc_motif"/>
    <property type="match status" value="1"/>
</dbReference>
<dbReference type="InterPro" id="IPR029021">
    <property type="entry name" value="Prot-tyrosine_phosphatase-like"/>
</dbReference>
<dbReference type="PROSITE" id="PS50056">
    <property type="entry name" value="TYR_PHOSPHATASE_2"/>
    <property type="match status" value="1"/>
</dbReference>
<dbReference type="SUPFAM" id="SSF52799">
    <property type="entry name" value="(Phosphotyrosine protein) phosphatases II"/>
    <property type="match status" value="1"/>
</dbReference>
<dbReference type="PANTHER" id="PTHR46900">
    <property type="entry name" value="TYROSINE-PROTEIN PHOSPHATASE NON-RECEPTOR TYPE 13"/>
    <property type="match status" value="1"/>
</dbReference>
<keyword evidence="2" id="KW-0539">Nucleus</keyword>
<feature type="non-terminal residue" evidence="3">
    <location>
        <position position="1"/>
    </location>
</feature>
<feature type="non-terminal residue" evidence="3">
    <location>
        <position position="284"/>
    </location>
</feature>
<dbReference type="InterPro" id="IPR052074">
    <property type="entry name" value="NonRcpt_TyrProt_Phosphatase"/>
</dbReference>
<dbReference type="PANTHER" id="PTHR46900:SF2">
    <property type="entry name" value="TYROSINE-PROTEIN PHOSPHATASE NON-RECEPTOR TYPE 13"/>
    <property type="match status" value="1"/>
</dbReference>
<dbReference type="GO" id="GO:0005634">
    <property type="term" value="C:nucleus"/>
    <property type="evidence" value="ECO:0007669"/>
    <property type="project" value="UniProtKB-SubCell"/>
</dbReference>
<dbReference type="PRINTS" id="PR00700">
    <property type="entry name" value="PRTYPHPHTASE"/>
</dbReference>
<dbReference type="InterPro" id="IPR000387">
    <property type="entry name" value="Tyr_Pase_dom"/>
</dbReference>
<comment type="caution">
    <text evidence="3">The sequence shown here is derived from an EMBL/GenBank/DDBJ whole genome shotgun (WGS) entry which is preliminary data.</text>
</comment>
<sequence length="284" mass="32229">SKSVELSGPLLEILGTSSFYSGQRLQNIIEKLQNAISSGKATGEFQALREMTPVDNCPSGKRALNKEKNRYRNVLPYEKTRVILSGDEQMDYINANYVDVTVGSDTSHYIATQGPLPITTSDFWRMVWEQKCQVVAMVTLDMECGKVKCHRYWPESPELPVKVNQSLEVHLESVETYNNYVQRIIRIENIQEEQSLNIVHLNFLAWPDHGVPKSACELVEFIKSFRANLSVGPSLVHCSAGIGRTGTLLTIDTCMKYIERGIEFDIYDIVHNLREQRPGMIQTK</sequence>
<comment type="subcellular location">
    <subcellularLocation>
        <location evidence="1">Nucleus</location>
    </subcellularLocation>
</comment>
<dbReference type="SMART" id="SM00194">
    <property type="entry name" value="PTPc"/>
    <property type="match status" value="1"/>
</dbReference>
<dbReference type="Proteomes" id="UP001152795">
    <property type="component" value="Unassembled WGS sequence"/>
</dbReference>
<evidence type="ECO:0000313" key="3">
    <source>
        <dbReference type="EMBL" id="CAB4039599.1"/>
    </source>
</evidence>
<accession>A0A7D9K1W6</accession>
<dbReference type="Gene3D" id="3.90.190.10">
    <property type="entry name" value="Protein tyrosine phosphatase superfamily"/>
    <property type="match status" value="1"/>
</dbReference>
<dbReference type="InterPro" id="IPR003595">
    <property type="entry name" value="Tyr_Pase_cat"/>
</dbReference>
<evidence type="ECO:0000256" key="2">
    <source>
        <dbReference type="ARBA" id="ARBA00023242"/>
    </source>
</evidence>
<keyword evidence="4" id="KW-1185">Reference proteome</keyword>
<evidence type="ECO:0000313" key="4">
    <source>
        <dbReference type="Proteomes" id="UP001152795"/>
    </source>
</evidence>
<evidence type="ECO:0000256" key="1">
    <source>
        <dbReference type="ARBA" id="ARBA00004123"/>
    </source>
</evidence>
<dbReference type="OrthoDB" id="5988541at2759"/>
<gene>
    <name evidence="3" type="ORF">PACLA_8A019573</name>
</gene>
<dbReference type="InterPro" id="IPR016130">
    <property type="entry name" value="Tyr_Pase_AS"/>
</dbReference>
<dbReference type="Pfam" id="PF00102">
    <property type="entry name" value="Y_phosphatase"/>
    <property type="match status" value="1"/>
</dbReference>
<dbReference type="PROSITE" id="PS00383">
    <property type="entry name" value="TYR_PHOSPHATASE_1"/>
    <property type="match status" value="1"/>
</dbReference>
<reference evidence="3" key="1">
    <citation type="submission" date="2020-04" db="EMBL/GenBank/DDBJ databases">
        <authorList>
            <person name="Alioto T."/>
            <person name="Alioto T."/>
            <person name="Gomez Garrido J."/>
        </authorList>
    </citation>
    <scope>NUCLEOTIDE SEQUENCE</scope>
    <source>
        <strain evidence="3">A484AB</strain>
    </source>
</reference>
<dbReference type="InterPro" id="IPR000242">
    <property type="entry name" value="PTP_cat"/>
</dbReference>
<protein>
    <submittedName>
        <fullName evidence="3">Tyrosine- phosphatase non-receptor type 13-like</fullName>
    </submittedName>
</protein>
<organism evidence="3 4">
    <name type="scientific">Paramuricea clavata</name>
    <name type="common">Red gorgonian</name>
    <name type="synonym">Violescent sea-whip</name>
    <dbReference type="NCBI Taxonomy" id="317549"/>
    <lineage>
        <taxon>Eukaryota</taxon>
        <taxon>Metazoa</taxon>
        <taxon>Cnidaria</taxon>
        <taxon>Anthozoa</taxon>
        <taxon>Octocorallia</taxon>
        <taxon>Malacalcyonacea</taxon>
        <taxon>Plexauridae</taxon>
        <taxon>Paramuricea</taxon>
    </lineage>
</organism>
<dbReference type="GO" id="GO:0004725">
    <property type="term" value="F:protein tyrosine phosphatase activity"/>
    <property type="evidence" value="ECO:0007669"/>
    <property type="project" value="InterPro"/>
</dbReference>
<proteinExistence type="predicted"/>
<dbReference type="PROSITE" id="PS50055">
    <property type="entry name" value="TYR_PHOSPHATASE_PTP"/>
    <property type="match status" value="1"/>
</dbReference>
<name>A0A7D9K1W6_PARCT</name>
<dbReference type="AlphaFoldDB" id="A0A7D9K1W6"/>